<proteinExistence type="inferred from homology"/>
<dbReference type="RefSeq" id="WP_132012484.1">
    <property type="nucleotide sequence ID" value="NZ_SLUN01000002.1"/>
</dbReference>
<dbReference type="SUPFAM" id="SSF53850">
    <property type="entry name" value="Periplasmic binding protein-like II"/>
    <property type="match status" value="1"/>
</dbReference>
<accession>A0A4V2QGL6</accession>
<evidence type="ECO:0000313" key="4">
    <source>
        <dbReference type="Proteomes" id="UP000295008"/>
    </source>
</evidence>
<protein>
    <submittedName>
        <fullName evidence="3">Carbohydrate ABC transporter substrate-binding protein (CUT1 family)</fullName>
    </submittedName>
</protein>
<dbReference type="PANTHER" id="PTHR43649">
    <property type="entry name" value="ARABINOSE-BINDING PROTEIN-RELATED"/>
    <property type="match status" value="1"/>
</dbReference>
<comment type="caution">
    <text evidence="3">The sequence shown here is derived from an EMBL/GenBank/DDBJ whole genome shotgun (WGS) entry which is preliminary data.</text>
</comment>
<reference evidence="3 4" key="1">
    <citation type="submission" date="2019-03" db="EMBL/GenBank/DDBJ databases">
        <title>Genomic Encyclopedia of Type Strains, Phase IV (KMG-IV): sequencing the most valuable type-strain genomes for metagenomic binning, comparative biology and taxonomic classification.</title>
        <authorList>
            <person name="Goeker M."/>
        </authorList>
    </citation>
    <scope>NUCLEOTIDE SEQUENCE [LARGE SCALE GENOMIC DNA]</scope>
    <source>
        <strain evidence="3 4">LX-B</strain>
    </source>
</reference>
<evidence type="ECO:0000313" key="3">
    <source>
        <dbReference type="EMBL" id="TCL76297.1"/>
    </source>
</evidence>
<dbReference type="Proteomes" id="UP000295008">
    <property type="component" value="Unassembled WGS sequence"/>
</dbReference>
<evidence type="ECO:0000256" key="1">
    <source>
        <dbReference type="ARBA" id="ARBA00008520"/>
    </source>
</evidence>
<dbReference type="InterPro" id="IPR050490">
    <property type="entry name" value="Bact_solute-bd_prot1"/>
</dbReference>
<organism evidence="3 4">
    <name type="scientific">Hydrogenispora ethanolica</name>
    <dbReference type="NCBI Taxonomy" id="1082276"/>
    <lineage>
        <taxon>Bacteria</taxon>
        <taxon>Bacillati</taxon>
        <taxon>Bacillota</taxon>
        <taxon>Hydrogenispora</taxon>
    </lineage>
</organism>
<keyword evidence="2" id="KW-0813">Transport</keyword>
<gene>
    <name evidence="3" type="ORF">EDC14_100250</name>
</gene>
<dbReference type="Gene3D" id="3.40.190.10">
    <property type="entry name" value="Periplasmic binding protein-like II"/>
    <property type="match status" value="2"/>
</dbReference>
<name>A0A4V2QGL6_HYDET</name>
<dbReference type="OrthoDB" id="94797at2"/>
<dbReference type="PANTHER" id="PTHR43649:SF29">
    <property type="entry name" value="OSMOPROTECTIVE COMPOUNDS-BINDING PROTEIN GGTB"/>
    <property type="match status" value="1"/>
</dbReference>
<keyword evidence="4" id="KW-1185">Reference proteome</keyword>
<comment type="similarity">
    <text evidence="1">Belongs to the bacterial solute-binding protein 1 family.</text>
</comment>
<dbReference type="Pfam" id="PF01547">
    <property type="entry name" value="SBP_bac_1"/>
    <property type="match status" value="1"/>
</dbReference>
<sequence length="434" mass="47963">MKRCKIRRSVLGLLILSIFALGLSTGWCRSKTTIRFAYNFTGNDPKAPIFEPYLKQFQKQNPDIHLVLEPNTAAMPDIQAKIYTAAAADNLPDVFQFWPGPGILKNLVDGKKIANLKDYVTRDQRFKEYFKQDFYYDGSVRFRKNGPIWGLPCELYYMYLAVNKKLFAKAGVAYPKTYEELKAILPKFRAKGIVPIAMAGKDQDLNVCFWFGMLNRFGTNAEITKGITTGAVEKYPAFLKSAQVIYDLAGAGAFPDGCVSLQASEALSLFDQGKAAMFYGGTWYFGNVSAKTAADCDVIPLWTFAGGKGDPQELLGGVSQTYLVSSKSWQDRNKRAAIDKFLHHVINPVLEEKLVNYAAPMLPVKGGPDISPLVVKATQLQKTASRMTPNYDSIGSQQGNDALNSLSQALLNRSITPQEAVKKLGAEIKAGLQN</sequence>
<dbReference type="AlphaFoldDB" id="A0A4V2QGL6"/>
<dbReference type="InterPro" id="IPR006059">
    <property type="entry name" value="SBP"/>
</dbReference>
<dbReference type="EMBL" id="SLUN01000002">
    <property type="protein sequence ID" value="TCL76297.1"/>
    <property type="molecule type" value="Genomic_DNA"/>
</dbReference>
<evidence type="ECO:0000256" key="2">
    <source>
        <dbReference type="ARBA" id="ARBA00022448"/>
    </source>
</evidence>